<dbReference type="SUPFAM" id="SSF53474">
    <property type="entry name" value="alpha/beta-Hydrolases"/>
    <property type="match status" value="1"/>
</dbReference>
<dbReference type="InterPro" id="IPR029058">
    <property type="entry name" value="AB_hydrolase_fold"/>
</dbReference>
<feature type="signal peptide" evidence="1">
    <location>
        <begin position="1"/>
        <end position="20"/>
    </location>
</feature>
<keyword evidence="5" id="KW-1185">Reference proteome</keyword>
<evidence type="ECO:0000259" key="2">
    <source>
        <dbReference type="Pfam" id="PF00326"/>
    </source>
</evidence>
<dbReference type="GO" id="GO:0006508">
    <property type="term" value="P:proteolysis"/>
    <property type="evidence" value="ECO:0007669"/>
    <property type="project" value="InterPro"/>
</dbReference>
<dbReference type="GO" id="GO:0008236">
    <property type="term" value="F:serine-type peptidase activity"/>
    <property type="evidence" value="ECO:0007669"/>
    <property type="project" value="InterPro"/>
</dbReference>
<comment type="caution">
    <text evidence="4">The sequence shown here is derived from an EMBL/GenBank/DDBJ whole genome shotgun (WGS) entry which is preliminary data.</text>
</comment>
<dbReference type="AlphaFoldDB" id="A0A1Y1XH53"/>
<evidence type="ECO:0000259" key="3">
    <source>
        <dbReference type="Pfam" id="PF18435"/>
    </source>
</evidence>
<reference evidence="4 5" key="1">
    <citation type="submission" date="2016-08" db="EMBL/GenBank/DDBJ databases">
        <title>A Parts List for Fungal Cellulosomes Revealed by Comparative Genomics.</title>
        <authorList>
            <consortium name="DOE Joint Genome Institute"/>
            <person name="Haitjema C.H."/>
            <person name="Gilmore S.P."/>
            <person name="Henske J.K."/>
            <person name="Solomon K.V."/>
            <person name="De Groot R."/>
            <person name="Kuo A."/>
            <person name="Mondo S.J."/>
            <person name="Salamov A.A."/>
            <person name="Labutti K."/>
            <person name="Zhao Z."/>
            <person name="Chiniquy J."/>
            <person name="Barry K."/>
            <person name="Brewer H.M."/>
            <person name="Purvine S.O."/>
            <person name="Wright A.T."/>
            <person name="Boxma B."/>
            <person name="Van Alen T."/>
            <person name="Hackstein J.H."/>
            <person name="Baker S.E."/>
            <person name="Grigoriev I.V."/>
            <person name="O'Malley M.A."/>
        </authorList>
    </citation>
    <scope>NUCLEOTIDE SEQUENCE [LARGE SCALE GENOMIC DNA]</scope>
    <source>
        <strain evidence="4 5">S4</strain>
    </source>
</reference>
<feature type="chain" id="PRO_5012553441" evidence="1">
    <location>
        <begin position="21"/>
        <end position="484"/>
    </location>
</feature>
<feature type="domain" description="Esterase Ig-like N-terminal" evidence="3">
    <location>
        <begin position="43"/>
        <end position="143"/>
    </location>
</feature>
<protein>
    <submittedName>
        <fullName evidence="4">Alpha/beta-hydrolase</fullName>
    </submittedName>
</protein>
<dbReference type="EMBL" id="MCFG01000041">
    <property type="protein sequence ID" value="ORX85091.1"/>
    <property type="molecule type" value="Genomic_DNA"/>
</dbReference>
<accession>A0A1Y1XH53</accession>
<keyword evidence="4" id="KW-0378">Hydrolase</keyword>
<dbReference type="Pfam" id="PF00326">
    <property type="entry name" value="Peptidase_S9"/>
    <property type="match status" value="1"/>
</dbReference>
<dbReference type="STRING" id="1754192.A0A1Y1XH53"/>
<evidence type="ECO:0000313" key="5">
    <source>
        <dbReference type="Proteomes" id="UP000193944"/>
    </source>
</evidence>
<gene>
    <name evidence="4" type="ORF">BCR32DRAFT_325636</name>
</gene>
<feature type="domain" description="Peptidase S9 prolyl oligopeptidase catalytic" evidence="2">
    <location>
        <begin position="294"/>
        <end position="344"/>
    </location>
</feature>
<evidence type="ECO:0000313" key="4">
    <source>
        <dbReference type="EMBL" id="ORX85091.1"/>
    </source>
</evidence>
<dbReference type="Pfam" id="PF18435">
    <property type="entry name" value="EstA_Ig_like"/>
    <property type="match status" value="1"/>
</dbReference>
<dbReference type="InterPro" id="IPR001375">
    <property type="entry name" value="Peptidase_S9_cat"/>
</dbReference>
<sequence length="484" mass="54212">MNNKFFTILLITLFSLSVWGRTIKKCVPKKPSTPATPKSAVSAQMIVQGYEWGPAIPKIIVKFNDAVSGFDKDTFAVKTDNTEREVIDAYVSNEFGDKKEGASNYLTLELTVKTALIPFLGVSMGEASPFVYDMETGRNSWATSFNLDLDLVEKKTFKVGNYEYGNGNAFKTFTYNLAEDYVCPETQPWDKDSFTADGITLQRASFTPEGAEEDSGKNPLVIWLHGAGEGGRDLDITLLGNEVIALADEGIQKYFKKNGLSGAYVLAVQTPTMWMDRGDGTYNDGVSGEKQKSKYTKALIAAIEDYVANNDDLDLDRIYLGGCSNGGYMTMNLMFEHKDFYAAFYPICEAYMNRNISEEMIEEVKNNNIWFLQSQDDTTVDPLQTAMPTFYRLINAGAKNVHFTLKEKVVGTDDPEATYMGHYSWVYAFNDQVKEQFDNAKVLKDYPNITIENGALTSKDNYVTSANCKEEGNMWTWLASQKKN</sequence>
<dbReference type="InterPro" id="IPR041172">
    <property type="entry name" value="EstA_Ig-like_N"/>
</dbReference>
<dbReference type="Proteomes" id="UP000193944">
    <property type="component" value="Unassembled WGS sequence"/>
</dbReference>
<keyword evidence="1" id="KW-0732">Signal</keyword>
<dbReference type="OrthoDB" id="2129000at2759"/>
<proteinExistence type="predicted"/>
<evidence type="ECO:0000256" key="1">
    <source>
        <dbReference type="SAM" id="SignalP"/>
    </source>
</evidence>
<organism evidence="4 5">
    <name type="scientific">Anaeromyces robustus</name>
    <dbReference type="NCBI Taxonomy" id="1754192"/>
    <lineage>
        <taxon>Eukaryota</taxon>
        <taxon>Fungi</taxon>
        <taxon>Fungi incertae sedis</taxon>
        <taxon>Chytridiomycota</taxon>
        <taxon>Chytridiomycota incertae sedis</taxon>
        <taxon>Neocallimastigomycetes</taxon>
        <taxon>Neocallimastigales</taxon>
        <taxon>Neocallimastigaceae</taxon>
        <taxon>Anaeromyces</taxon>
    </lineage>
</organism>
<reference evidence="4 5" key="2">
    <citation type="submission" date="2016-08" db="EMBL/GenBank/DDBJ databases">
        <title>Pervasive Adenine N6-methylation of Active Genes in Fungi.</title>
        <authorList>
            <consortium name="DOE Joint Genome Institute"/>
            <person name="Mondo S.J."/>
            <person name="Dannebaum R.O."/>
            <person name="Kuo R.C."/>
            <person name="Labutti K."/>
            <person name="Haridas S."/>
            <person name="Kuo A."/>
            <person name="Salamov A."/>
            <person name="Ahrendt S.R."/>
            <person name="Lipzen A."/>
            <person name="Sullivan W."/>
            <person name="Andreopoulos W.B."/>
            <person name="Clum A."/>
            <person name="Lindquist E."/>
            <person name="Daum C."/>
            <person name="Ramamoorthy G.K."/>
            <person name="Gryganskyi A."/>
            <person name="Culley D."/>
            <person name="Magnuson J.K."/>
            <person name="James T.Y."/>
            <person name="O'Malley M.A."/>
            <person name="Stajich J.E."/>
            <person name="Spatafora J.W."/>
            <person name="Visel A."/>
            <person name="Grigoriev I.V."/>
        </authorList>
    </citation>
    <scope>NUCLEOTIDE SEQUENCE [LARGE SCALE GENOMIC DNA]</scope>
    <source>
        <strain evidence="4 5">S4</strain>
    </source>
</reference>
<name>A0A1Y1XH53_9FUNG</name>
<dbReference type="Gene3D" id="3.40.50.1820">
    <property type="entry name" value="alpha/beta hydrolase"/>
    <property type="match status" value="1"/>
</dbReference>
<dbReference type="Gene3D" id="2.60.40.2180">
    <property type="match status" value="1"/>
</dbReference>